<dbReference type="Gene3D" id="1.10.340.30">
    <property type="entry name" value="Hypothetical protein, domain 2"/>
    <property type="match status" value="1"/>
</dbReference>
<dbReference type="InterPro" id="IPR037046">
    <property type="entry name" value="AlkA_N_sf"/>
</dbReference>
<dbReference type="SUPFAM" id="SSF55945">
    <property type="entry name" value="TATA-box binding protein-like"/>
    <property type="match status" value="1"/>
</dbReference>
<dbReference type="RefSeq" id="WP_136429000.1">
    <property type="nucleotide sequence ID" value="NZ_SSSM01000006.1"/>
</dbReference>
<evidence type="ECO:0000259" key="6">
    <source>
        <dbReference type="SMART" id="SM01009"/>
    </source>
</evidence>
<dbReference type="GO" id="GO:0008725">
    <property type="term" value="F:DNA-3-methyladenine glycosylase activity"/>
    <property type="evidence" value="ECO:0007669"/>
    <property type="project" value="TreeGrafter"/>
</dbReference>
<dbReference type="Gene3D" id="3.30.310.20">
    <property type="entry name" value="DNA-3-methyladenine glycosylase AlkA, N-terminal domain"/>
    <property type="match status" value="1"/>
</dbReference>
<dbReference type="InterPro" id="IPR003265">
    <property type="entry name" value="HhH-GPD_domain"/>
</dbReference>
<proteinExistence type="predicted"/>
<dbReference type="GO" id="GO:0032131">
    <property type="term" value="F:alkylated DNA binding"/>
    <property type="evidence" value="ECO:0007669"/>
    <property type="project" value="TreeGrafter"/>
</dbReference>
<protein>
    <recommendedName>
        <fullName evidence="2">DNA-3-methyladenine glycosylase II</fullName>
        <ecNumber evidence="2">3.2.2.21</ecNumber>
    </recommendedName>
</protein>
<dbReference type="CDD" id="cd00056">
    <property type="entry name" value="ENDO3c"/>
    <property type="match status" value="1"/>
</dbReference>
<dbReference type="Pfam" id="PF00730">
    <property type="entry name" value="HhH-GPD"/>
    <property type="match status" value="1"/>
</dbReference>
<sequence>MSSSASTELELRFLGPYDVRAALRLLEAHAIQGAEVVDVDSASYRRLFPSVGGPVAASMRFDSERMVATVEAGLETARTLVPAIRHLFDLDMDPAALGIRFAEDPRIGPLIAARPGLRVIGHPNGWEAALTTVLGQQVSLAAARTFSGRLVARFGGEHGSGLRTFPPAALVAELDHEELRAAIGITRSRASTLLHVARAFADGLSISPASDPTVARRLLLAIPGVGPWTADYLAVRVLADRDAFPSGDLVLRKALGNVDAKTAEALSEPWRPVRAYALLHLWTSVAPSLG</sequence>
<name>A0A4S4FFV4_9MICO</name>
<dbReference type="InterPro" id="IPR051912">
    <property type="entry name" value="Alkylbase_DNA_Glycosylase/TA"/>
</dbReference>
<dbReference type="GO" id="GO:0006307">
    <property type="term" value="P:DNA alkylation repair"/>
    <property type="evidence" value="ECO:0007669"/>
    <property type="project" value="TreeGrafter"/>
</dbReference>
<keyword evidence="8" id="KW-1185">Reference proteome</keyword>
<dbReference type="GO" id="GO:0005737">
    <property type="term" value="C:cytoplasm"/>
    <property type="evidence" value="ECO:0007669"/>
    <property type="project" value="TreeGrafter"/>
</dbReference>
<accession>A0A4S4FFV4</accession>
<dbReference type="GO" id="GO:0043916">
    <property type="term" value="F:DNA-7-methylguanine glycosylase activity"/>
    <property type="evidence" value="ECO:0007669"/>
    <property type="project" value="TreeGrafter"/>
</dbReference>
<dbReference type="SMART" id="SM01009">
    <property type="entry name" value="AlkA_N"/>
    <property type="match status" value="1"/>
</dbReference>
<dbReference type="SMART" id="SM00478">
    <property type="entry name" value="ENDO3c"/>
    <property type="match status" value="1"/>
</dbReference>
<evidence type="ECO:0000259" key="5">
    <source>
        <dbReference type="SMART" id="SM00478"/>
    </source>
</evidence>
<keyword evidence="4" id="KW-0234">DNA repair</keyword>
<reference evidence="7 8" key="1">
    <citation type="submission" date="2019-04" db="EMBL/GenBank/DDBJ databases">
        <authorList>
            <person name="Jiang L."/>
        </authorList>
    </citation>
    <scope>NUCLEOTIDE SEQUENCE [LARGE SCALE GENOMIC DNA]</scope>
    <source>
        <strain evidence="7 8">YIM 131853</strain>
    </source>
</reference>
<dbReference type="InterPro" id="IPR010316">
    <property type="entry name" value="AlkA_N"/>
</dbReference>
<dbReference type="EMBL" id="SSSM01000006">
    <property type="protein sequence ID" value="THG28632.1"/>
    <property type="molecule type" value="Genomic_DNA"/>
</dbReference>
<evidence type="ECO:0000256" key="4">
    <source>
        <dbReference type="ARBA" id="ARBA00023204"/>
    </source>
</evidence>
<comment type="catalytic activity">
    <reaction evidence="1">
        <text>Hydrolysis of alkylated DNA, releasing 3-methyladenine, 3-methylguanine, 7-methylguanine and 7-methyladenine.</text>
        <dbReference type="EC" id="3.2.2.21"/>
    </reaction>
</comment>
<evidence type="ECO:0000313" key="8">
    <source>
        <dbReference type="Proteomes" id="UP000309133"/>
    </source>
</evidence>
<dbReference type="Gene3D" id="1.10.1670.10">
    <property type="entry name" value="Helix-hairpin-Helix base-excision DNA repair enzymes (C-terminal)"/>
    <property type="match status" value="1"/>
</dbReference>
<dbReference type="PANTHER" id="PTHR43003:SF13">
    <property type="entry name" value="DNA-3-METHYLADENINE GLYCOSYLASE 2"/>
    <property type="match status" value="1"/>
</dbReference>
<evidence type="ECO:0000256" key="1">
    <source>
        <dbReference type="ARBA" id="ARBA00000086"/>
    </source>
</evidence>
<dbReference type="OrthoDB" id="9811249at2"/>
<dbReference type="InterPro" id="IPR023170">
    <property type="entry name" value="HhH_base_excis_C"/>
</dbReference>
<dbReference type="PANTHER" id="PTHR43003">
    <property type="entry name" value="DNA-3-METHYLADENINE GLYCOSYLASE"/>
    <property type="match status" value="1"/>
</dbReference>
<evidence type="ECO:0000256" key="2">
    <source>
        <dbReference type="ARBA" id="ARBA00012000"/>
    </source>
</evidence>
<dbReference type="InterPro" id="IPR011257">
    <property type="entry name" value="DNA_glycosylase"/>
</dbReference>
<dbReference type="EC" id="3.2.2.21" evidence="2"/>
<dbReference type="SUPFAM" id="SSF48150">
    <property type="entry name" value="DNA-glycosylase"/>
    <property type="match status" value="1"/>
</dbReference>
<evidence type="ECO:0000313" key="7">
    <source>
        <dbReference type="EMBL" id="THG28632.1"/>
    </source>
</evidence>
<dbReference type="GO" id="GO:0006285">
    <property type="term" value="P:base-excision repair, AP site formation"/>
    <property type="evidence" value="ECO:0007669"/>
    <property type="project" value="TreeGrafter"/>
</dbReference>
<dbReference type="AlphaFoldDB" id="A0A4S4FFV4"/>
<dbReference type="Pfam" id="PF06029">
    <property type="entry name" value="AlkA_N"/>
    <property type="match status" value="1"/>
</dbReference>
<comment type="caution">
    <text evidence="7">The sequence shown here is derived from an EMBL/GenBank/DDBJ whole genome shotgun (WGS) entry which is preliminary data.</text>
</comment>
<evidence type="ECO:0000256" key="3">
    <source>
        <dbReference type="ARBA" id="ARBA00022763"/>
    </source>
</evidence>
<feature type="domain" description="DNA-3-methyladenine glycosylase AlkA N-terminal" evidence="6">
    <location>
        <begin position="8"/>
        <end position="124"/>
    </location>
</feature>
<gene>
    <name evidence="7" type="ORF">E6C64_17705</name>
</gene>
<organism evidence="7 8">
    <name type="scientific">Naasia lichenicola</name>
    <dbReference type="NCBI Taxonomy" id="2565933"/>
    <lineage>
        <taxon>Bacteria</taxon>
        <taxon>Bacillati</taxon>
        <taxon>Actinomycetota</taxon>
        <taxon>Actinomycetes</taxon>
        <taxon>Micrococcales</taxon>
        <taxon>Microbacteriaceae</taxon>
        <taxon>Naasia</taxon>
    </lineage>
</organism>
<feature type="domain" description="HhH-GPD" evidence="5">
    <location>
        <begin position="134"/>
        <end position="286"/>
    </location>
</feature>
<keyword evidence="3" id="KW-0227">DNA damage</keyword>
<dbReference type="GO" id="GO:0032993">
    <property type="term" value="C:protein-DNA complex"/>
    <property type="evidence" value="ECO:0007669"/>
    <property type="project" value="TreeGrafter"/>
</dbReference>
<dbReference type="Proteomes" id="UP000309133">
    <property type="component" value="Unassembled WGS sequence"/>
</dbReference>